<evidence type="ECO:0000256" key="1">
    <source>
        <dbReference type="ARBA" id="ARBA00000223"/>
    </source>
</evidence>
<evidence type="ECO:0000313" key="5">
    <source>
        <dbReference type="Proteomes" id="UP000078224"/>
    </source>
</evidence>
<dbReference type="Pfam" id="PF05025">
    <property type="entry name" value="RbsD_FucU"/>
    <property type="match status" value="1"/>
</dbReference>
<gene>
    <name evidence="4" type="ORF">M998_1367</name>
</gene>
<dbReference type="Gene3D" id="3.40.1650.10">
    <property type="entry name" value="RbsD-like domain"/>
    <property type="match status" value="1"/>
</dbReference>
<protein>
    <submittedName>
        <fullName evidence="4">L-fucose mutarotase</fullName>
        <ecNumber evidence="4">5.-.-.-</ecNumber>
    </submittedName>
</protein>
<sequence>MLKKINPIISPDLLYQLYCMGHGDEIILSDSHFPAHTINTIVIRADGNKIEDLLEAIIPLFEMDSYVDDSVVMMAPYKNDPFPQDVVDDYRRVLPIGQEITFIERFDFYERAKKASAIVVTSSVRKYGNILLKKGVTPLGN</sequence>
<dbReference type="InterPro" id="IPR050443">
    <property type="entry name" value="RbsD/FucU_mutarotase"/>
</dbReference>
<evidence type="ECO:0000256" key="2">
    <source>
        <dbReference type="ARBA" id="ARBA00023235"/>
    </source>
</evidence>
<dbReference type="NCBIfam" id="NF011949">
    <property type="entry name" value="PRK15420.1"/>
    <property type="match status" value="1"/>
</dbReference>
<reference evidence="4 5" key="1">
    <citation type="submission" date="2016-04" db="EMBL/GenBank/DDBJ databases">
        <title>ATOL: Assembling a taxonomically balanced genome-scale reconstruction of the evolutionary history of the Enterobacteriaceae.</title>
        <authorList>
            <person name="Plunkett G.III."/>
            <person name="Neeno-Eckwall E.C."/>
            <person name="Glasner J.D."/>
            <person name="Perna N.T."/>
        </authorList>
    </citation>
    <scope>NUCLEOTIDE SEQUENCE [LARGE SCALE GENOMIC DNA]</scope>
    <source>
        <strain evidence="4 5">ATCC 35613</strain>
    </source>
</reference>
<dbReference type="OrthoDB" id="7947972at2"/>
<dbReference type="InterPro" id="IPR023750">
    <property type="entry name" value="RbsD-like_sf"/>
</dbReference>
<dbReference type="GO" id="GO:0042806">
    <property type="term" value="F:fucose binding"/>
    <property type="evidence" value="ECO:0007669"/>
    <property type="project" value="TreeGrafter"/>
</dbReference>
<dbReference type="EMBL" id="LXEW01000019">
    <property type="protein sequence ID" value="OAT52925.1"/>
    <property type="molecule type" value="Genomic_DNA"/>
</dbReference>
<dbReference type="EC" id="5.-.-.-" evidence="4"/>
<comment type="catalytic activity">
    <reaction evidence="3">
        <text>alpha-L-fucose = beta-L-fucose</text>
        <dbReference type="Rhea" id="RHEA:25580"/>
        <dbReference type="ChEBI" id="CHEBI:42548"/>
        <dbReference type="ChEBI" id="CHEBI:42589"/>
        <dbReference type="EC" id="5.1.3.29"/>
    </reaction>
</comment>
<accession>A0A1B7JYH7</accession>
<comment type="caution">
    <text evidence="4">The sequence shown here is derived from an EMBL/GenBank/DDBJ whole genome shotgun (WGS) entry which is preliminary data.</text>
</comment>
<dbReference type="PATRIC" id="fig|1354272.4.peg.1385"/>
<dbReference type="AlphaFoldDB" id="A0A1B7JYH7"/>
<proteinExistence type="predicted"/>
<evidence type="ECO:0000256" key="3">
    <source>
        <dbReference type="ARBA" id="ARBA00036324"/>
    </source>
</evidence>
<keyword evidence="2 4" id="KW-0413">Isomerase</keyword>
<dbReference type="PANTHER" id="PTHR31690">
    <property type="entry name" value="FUCOSE MUTAROTASE"/>
    <property type="match status" value="1"/>
</dbReference>
<name>A0A1B7JYH7_9GAMM</name>
<dbReference type="GO" id="GO:0036373">
    <property type="term" value="F:L-fucose mutarotase activity"/>
    <property type="evidence" value="ECO:0007669"/>
    <property type="project" value="UniProtKB-EC"/>
</dbReference>
<dbReference type="Proteomes" id="UP000078224">
    <property type="component" value="Unassembled WGS sequence"/>
</dbReference>
<dbReference type="GO" id="GO:0006004">
    <property type="term" value="P:fucose metabolic process"/>
    <property type="evidence" value="ECO:0007669"/>
    <property type="project" value="TreeGrafter"/>
</dbReference>
<keyword evidence="5" id="KW-1185">Reference proteome</keyword>
<evidence type="ECO:0000313" key="4">
    <source>
        <dbReference type="EMBL" id="OAT52925.1"/>
    </source>
</evidence>
<comment type="catalytic activity">
    <reaction evidence="1">
        <text>beta-D-ribopyranose = beta-D-ribofuranose</text>
        <dbReference type="Rhea" id="RHEA:25432"/>
        <dbReference type="ChEBI" id="CHEBI:27476"/>
        <dbReference type="ChEBI" id="CHEBI:47002"/>
        <dbReference type="EC" id="5.4.99.62"/>
    </reaction>
</comment>
<dbReference type="InterPro" id="IPR007721">
    <property type="entry name" value="RbsD_FucU"/>
</dbReference>
<dbReference type="RefSeq" id="WP_068908157.1">
    <property type="nucleotide sequence ID" value="NZ_LXEW01000019.1"/>
</dbReference>
<dbReference type="PANTHER" id="PTHR31690:SF4">
    <property type="entry name" value="FUCOSE MUTAROTASE"/>
    <property type="match status" value="1"/>
</dbReference>
<dbReference type="SUPFAM" id="SSF102546">
    <property type="entry name" value="RbsD-like"/>
    <property type="match status" value="1"/>
</dbReference>
<organism evidence="4 5">
    <name type="scientific">Providencia heimbachae ATCC 35613</name>
    <dbReference type="NCBI Taxonomy" id="1354272"/>
    <lineage>
        <taxon>Bacteria</taxon>
        <taxon>Pseudomonadati</taxon>
        <taxon>Pseudomonadota</taxon>
        <taxon>Gammaproteobacteria</taxon>
        <taxon>Enterobacterales</taxon>
        <taxon>Morganellaceae</taxon>
        <taxon>Providencia</taxon>
    </lineage>
</organism>
<dbReference type="GO" id="GO:0062193">
    <property type="term" value="F:D-ribose pyranase activity"/>
    <property type="evidence" value="ECO:0007669"/>
    <property type="project" value="UniProtKB-EC"/>
</dbReference>